<protein>
    <submittedName>
        <fullName evidence="1">Uncharacterized protein</fullName>
    </submittedName>
</protein>
<organism evidence="1">
    <name type="scientific">virus sp. ctML55</name>
    <dbReference type="NCBI Taxonomy" id="2827627"/>
    <lineage>
        <taxon>Viruses</taxon>
    </lineage>
</organism>
<reference evidence="1" key="1">
    <citation type="journal article" date="2021" name="Proc. Natl. Acad. Sci. U.S.A.">
        <title>A Catalog of Tens of Thousands of Viruses from Human Metagenomes Reveals Hidden Associations with Chronic Diseases.</title>
        <authorList>
            <person name="Tisza M.J."/>
            <person name="Buck C.B."/>
        </authorList>
    </citation>
    <scope>NUCLEOTIDE SEQUENCE</scope>
    <source>
        <strain evidence="1">CtML55</strain>
    </source>
</reference>
<name>A0A8S5RHV8_9VIRU</name>
<accession>A0A8S5RHV8</accession>
<sequence length="29" mass="3474">MTLYSSTKSSNYCKVSKFYIASQLWNYFI</sequence>
<evidence type="ECO:0000313" key="1">
    <source>
        <dbReference type="EMBL" id="DAE30982.1"/>
    </source>
</evidence>
<proteinExistence type="predicted"/>
<dbReference type="EMBL" id="BK059105">
    <property type="protein sequence ID" value="DAE30982.1"/>
    <property type="molecule type" value="Genomic_DNA"/>
</dbReference>